<evidence type="ECO:0000256" key="3">
    <source>
        <dbReference type="SAM" id="Phobius"/>
    </source>
</evidence>
<evidence type="ECO:0000256" key="2">
    <source>
        <dbReference type="SAM" id="MobiDB-lite"/>
    </source>
</evidence>
<dbReference type="InterPro" id="IPR027417">
    <property type="entry name" value="P-loop_NTPase"/>
</dbReference>
<proteinExistence type="predicted"/>
<dbReference type="SUPFAM" id="SSF52540">
    <property type="entry name" value="P-loop containing nucleoside triphosphate hydrolases"/>
    <property type="match status" value="1"/>
</dbReference>
<evidence type="ECO:0000256" key="1">
    <source>
        <dbReference type="SAM" id="Coils"/>
    </source>
</evidence>
<dbReference type="RefSeq" id="WP_406855975.1">
    <property type="nucleotide sequence ID" value="NZ_CP157484.1"/>
</dbReference>
<gene>
    <name evidence="4" type="ORF">ABEG18_26250</name>
</gene>
<evidence type="ECO:0000313" key="4">
    <source>
        <dbReference type="EMBL" id="XBO39134.1"/>
    </source>
</evidence>
<keyword evidence="3" id="KW-1133">Transmembrane helix</keyword>
<feature type="coiled-coil region" evidence="1">
    <location>
        <begin position="161"/>
        <end position="219"/>
    </location>
</feature>
<dbReference type="Gene3D" id="3.40.50.300">
    <property type="entry name" value="P-loop containing nucleotide triphosphate hydrolases"/>
    <property type="match status" value="1"/>
</dbReference>
<keyword evidence="1" id="KW-0175">Coiled coil</keyword>
<feature type="transmembrane region" description="Helical" evidence="3">
    <location>
        <begin position="367"/>
        <end position="388"/>
    </location>
</feature>
<organism evidence="4">
    <name type="scientific">Alsobacter sp. KACC 23698</name>
    <dbReference type="NCBI Taxonomy" id="3149229"/>
    <lineage>
        <taxon>Bacteria</taxon>
        <taxon>Pseudomonadati</taxon>
        <taxon>Pseudomonadota</taxon>
        <taxon>Alphaproteobacteria</taxon>
        <taxon>Hyphomicrobiales</taxon>
        <taxon>Alsobacteraceae</taxon>
        <taxon>Alsobacter</taxon>
    </lineage>
</organism>
<keyword evidence="3" id="KW-0812">Transmembrane</keyword>
<feature type="region of interest" description="Disordered" evidence="2">
    <location>
        <begin position="473"/>
        <end position="505"/>
    </location>
</feature>
<name>A0AAU7JGF2_9HYPH</name>
<reference evidence="4" key="1">
    <citation type="submission" date="2024-05" db="EMBL/GenBank/DDBJ databases">
        <authorList>
            <person name="Kim S."/>
            <person name="Heo J."/>
            <person name="Choi H."/>
            <person name="Choi Y."/>
            <person name="Kwon S.-W."/>
            <person name="Kim Y."/>
        </authorList>
    </citation>
    <scope>NUCLEOTIDE SEQUENCE</scope>
    <source>
        <strain evidence="4">KACC 23698</strain>
    </source>
</reference>
<accession>A0AAU7JGF2</accession>
<keyword evidence="3" id="KW-0472">Membrane</keyword>
<protein>
    <recommendedName>
        <fullName evidence="5">Polysaccharide biosynthesis tyrosine autokinase</fullName>
    </recommendedName>
</protein>
<dbReference type="PANTHER" id="PTHR32309">
    <property type="entry name" value="TYROSINE-PROTEIN KINASE"/>
    <property type="match status" value="1"/>
</dbReference>
<feature type="coiled-coil region" evidence="1">
    <location>
        <begin position="258"/>
        <end position="335"/>
    </location>
</feature>
<dbReference type="InterPro" id="IPR050445">
    <property type="entry name" value="Bact_polysacc_biosynth/exp"/>
</dbReference>
<feature type="region of interest" description="Disordered" evidence="2">
    <location>
        <begin position="399"/>
        <end position="428"/>
    </location>
</feature>
<sequence length="701" mass="71703">MALGAFAGGLGWRLQGDLQVASATLQVTGAGASVDPSLAESHMRLAASAAVLSRVVAQENLAADSEIMPAPLGSLDGVLAAAGLISPTGEARAAAAVRGLSERLSVARDGAPDLIQLSVRASTPEKAALLANAVAGASVAERLEARSEANRLAAQRDATRLAALQTRLYEAETKLIAARQQGGLAADPKAELAQAKARLAEARQRHEQAQRAAAGQGAEAGADAVRTPAMDRLQARLAEATRVEAGYRQTLGPRHPLMVDAQQQLRDARRALADEVKRAVEASRAELQAAEAAEAAAALRANSAAASTDAGAAKLRALETEAETTRAAYEKMLRARAGAGADEQDASAGVRLLAPASSATAVPAASLAAFLAAGAGIGLALGALAGLLGAWRNGAERRAGATDLAGSPPKEQVQDLAGTGASPARGEALPAPAYAVTVTADRTARTLGPAPAVPVNPPDPPDAFDAWSMQHESVEAADLSSERHSDAADADPAEAPGLTEARDRPESAYAQNVAAMAEAVLAESRADGRESGAPYTVLVTSLAPQAGKSTLAANLARALAGDWRRILLVDAHRRNPTLSLAFGLGGQPGLLRIGGRDRPVHALDGDWAQGVFFLPVDTARNGRPAKLPEGARRRFDGVVGEFDIVIIDGPPAGTEATDAALAASADRVLLVSPPDQQADPAWASALLAVPREKVRELPMAA</sequence>
<dbReference type="PANTHER" id="PTHR32309:SF31">
    <property type="entry name" value="CAPSULAR EXOPOLYSACCHARIDE FAMILY"/>
    <property type="match status" value="1"/>
</dbReference>
<dbReference type="AlphaFoldDB" id="A0AAU7JGF2"/>
<evidence type="ECO:0008006" key="5">
    <source>
        <dbReference type="Google" id="ProtNLM"/>
    </source>
</evidence>
<dbReference type="EMBL" id="CP157484">
    <property type="protein sequence ID" value="XBO39134.1"/>
    <property type="molecule type" value="Genomic_DNA"/>
</dbReference>